<dbReference type="Proteomes" id="UP000019426">
    <property type="component" value="Chromosome M2/40_rep1"/>
</dbReference>
<name>W6RYG0_9CLOT</name>
<organism evidence="2 3">
    <name type="scientific">Clostridium bornimense</name>
    <dbReference type="NCBI Taxonomy" id="1216932"/>
    <lineage>
        <taxon>Bacteria</taxon>
        <taxon>Bacillati</taxon>
        <taxon>Bacillota</taxon>
        <taxon>Clostridia</taxon>
        <taxon>Eubacteriales</taxon>
        <taxon>Clostridiaceae</taxon>
        <taxon>Clostridium</taxon>
    </lineage>
</organism>
<evidence type="ECO:0000313" key="3">
    <source>
        <dbReference type="Proteomes" id="UP000019426"/>
    </source>
</evidence>
<gene>
    <name evidence="2" type="ORF">CM240_2572</name>
</gene>
<dbReference type="Pfam" id="PF14213">
    <property type="entry name" value="DUF4325"/>
    <property type="match status" value="1"/>
</dbReference>
<feature type="domain" description="DUF4325" evidence="1">
    <location>
        <begin position="19"/>
        <end position="78"/>
    </location>
</feature>
<dbReference type="OrthoDB" id="1931651at2"/>
<dbReference type="AlphaFoldDB" id="W6RYG0"/>
<dbReference type="RefSeq" id="WP_044039484.1">
    <property type="nucleotide sequence ID" value="NZ_HG917868.1"/>
</dbReference>
<accession>W6RYG0</accession>
<dbReference type="InterPro" id="IPR025474">
    <property type="entry name" value="DUF4325"/>
</dbReference>
<dbReference type="KEGG" id="clt:CM240_2572"/>
<evidence type="ECO:0000259" key="1">
    <source>
        <dbReference type="Pfam" id="PF14213"/>
    </source>
</evidence>
<proteinExistence type="predicted"/>
<evidence type="ECO:0000313" key="2">
    <source>
        <dbReference type="EMBL" id="CDM69696.1"/>
    </source>
</evidence>
<dbReference type="PATRIC" id="fig|1216932.3.peg.2539"/>
<dbReference type="EMBL" id="HG917868">
    <property type="protein sequence ID" value="CDM69696.1"/>
    <property type="molecule type" value="Genomic_DNA"/>
</dbReference>
<sequence length="89" mass="10331">MVKLIVKNITGGNTSQDEATLLKQIIYENLEEYIELDFLGMDKIPSTFFFTLFSDLIYNKGRNFIIDKIKITNLKNPDAYNRMINGTNF</sequence>
<reference evidence="2 3" key="1">
    <citation type="submission" date="2013-11" db="EMBL/GenBank/DDBJ databases">
        <title>Complete genome sequence of Clostridum sp. M2/40.</title>
        <authorList>
            <person name="Wibberg D."/>
            <person name="Puehler A."/>
            <person name="Schlueter A."/>
        </authorList>
    </citation>
    <scope>NUCLEOTIDE SEQUENCE [LARGE SCALE GENOMIC DNA]</scope>
    <source>
        <strain evidence="3">M2/40</strain>
    </source>
</reference>
<dbReference type="STRING" id="1216932.CM240_2572"/>
<keyword evidence="3" id="KW-1185">Reference proteome</keyword>
<dbReference type="HOGENOM" id="CLU_188961_0_0_9"/>
<protein>
    <recommendedName>
        <fullName evidence="1">DUF4325 domain-containing protein</fullName>
    </recommendedName>
</protein>
<dbReference type="eggNOG" id="ENOG5032B4P">
    <property type="taxonomic scope" value="Bacteria"/>
</dbReference>